<keyword evidence="4" id="KW-1185">Reference proteome</keyword>
<dbReference type="EMBL" id="JANBQF010000860">
    <property type="protein sequence ID" value="KAJ1998797.1"/>
    <property type="molecule type" value="Genomic_DNA"/>
</dbReference>
<feature type="region of interest" description="Disordered" evidence="1">
    <location>
        <begin position="126"/>
        <end position="180"/>
    </location>
</feature>
<name>A0A9W8EFY6_9FUNG</name>
<comment type="caution">
    <text evidence="3">The sequence shown here is derived from an EMBL/GenBank/DDBJ whole genome shotgun (WGS) entry which is preliminary data.</text>
</comment>
<proteinExistence type="predicted"/>
<evidence type="ECO:0000313" key="3">
    <source>
        <dbReference type="EMBL" id="KAJ1998797.1"/>
    </source>
</evidence>
<evidence type="ECO:0000256" key="1">
    <source>
        <dbReference type="SAM" id="MobiDB-lite"/>
    </source>
</evidence>
<organism evidence="3 4">
    <name type="scientific">Coemansia thaxteri</name>
    <dbReference type="NCBI Taxonomy" id="2663907"/>
    <lineage>
        <taxon>Eukaryota</taxon>
        <taxon>Fungi</taxon>
        <taxon>Fungi incertae sedis</taxon>
        <taxon>Zoopagomycota</taxon>
        <taxon>Kickxellomycotina</taxon>
        <taxon>Kickxellomycetes</taxon>
        <taxon>Kickxellales</taxon>
        <taxon>Kickxellaceae</taxon>
        <taxon>Coemansia</taxon>
    </lineage>
</organism>
<feature type="chain" id="PRO_5040832795" evidence="2">
    <location>
        <begin position="22"/>
        <end position="180"/>
    </location>
</feature>
<evidence type="ECO:0000256" key="2">
    <source>
        <dbReference type="SAM" id="SignalP"/>
    </source>
</evidence>
<gene>
    <name evidence="3" type="ORF">H4R26_005319</name>
</gene>
<protein>
    <submittedName>
        <fullName evidence="3">Uncharacterized protein</fullName>
    </submittedName>
</protein>
<keyword evidence="2" id="KW-0732">Signal</keyword>
<dbReference type="Proteomes" id="UP001150907">
    <property type="component" value="Unassembled WGS sequence"/>
</dbReference>
<dbReference type="OrthoDB" id="5594109at2759"/>
<reference evidence="3" key="1">
    <citation type="submission" date="2022-07" db="EMBL/GenBank/DDBJ databases">
        <title>Phylogenomic reconstructions and comparative analyses of Kickxellomycotina fungi.</title>
        <authorList>
            <person name="Reynolds N.K."/>
            <person name="Stajich J.E."/>
            <person name="Barry K."/>
            <person name="Grigoriev I.V."/>
            <person name="Crous P."/>
            <person name="Smith M.E."/>
        </authorList>
    </citation>
    <scope>NUCLEOTIDE SEQUENCE</scope>
    <source>
        <strain evidence="3">IMI 214461</strain>
    </source>
</reference>
<dbReference type="AlphaFoldDB" id="A0A9W8EFY6"/>
<feature type="signal peptide" evidence="2">
    <location>
        <begin position="1"/>
        <end position="21"/>
    </location>
</feature>
<feature type="non-terminal residue" evidence="3">
    <location>
        <position position="180"/>
    </location>
</feature>
<evidence type="ECO:0000313" key="4">
    <source>
        <dbReference type="Proteomes" id="UP001150907"/>
    </source>
</evidence>
<accession>A0A9W8EFY6</accession>
<sequence>MRSNTRKAFLAALVCAASINGLPIPQYGPQGMGGYGYPMNGPMMGGGNGPMMGGGNGPMMGGGGQYGMGNQYGPMNMGNNYGDGQYRNGRMRGQRYHAHASPDMWPIPKNPYKAARWNRGNGNMGFYDSGGSNDSDEDLHAPGHNRIPREDDDDDDDSASNGDTKAAGVNRMAGDAGAGA</sequence>